<dbReference type="GO" id="GO:0005886">
    <property type="term" value="C:plasma membrane"/>
    <property type="evidence" value="ECO:0007669"/>
    <property type="project" value="UniProtKB-SubCell"/>
</dbReference>
<dbReference type="GO" id="GO:0005524">
    <property type="term" value="F:ATP binding"/>
    <property type="evidence" value="ECO:0007669"/>
    <property type="project" value="UniProtKB-UniRule"/>
</dbReference>
<dbReference type="InterPro" id="IPR000719">
    <property type="entry name" value="Prot_kinase_dom"/>
</dbReference>
<dbReference type="AlphaFoldDB" id="A0AAD5D5B9"/>
<dbReference type="SUPFAM" id="SSF56112">
    <property type="entry name" value="Protein kinase-like (PK-like)"/>
    <property type="match status" value="1"/>
</dbReference>
<evidence type="ECO:0000313" key="5">
    <source>
        <dbReference type="EMBL" id="KAI7754568.1"/>
    </source>
</evidence>
<keyword evidence="3" id="KW-0547">Nucleotide-binding</keyword>
<keyword evidence="3" id="KW-0067">ATP-binding</keyword>
<dbReference type="InterPro" id="IPR050823">
    <property type="entry name" value="Plant_Ser_Thr_Prot_Kinase"/>
</dbReference>
<dbReference type="PROSITE" id="PS00107">
    <property type="entry name" value="PROTEIN_KINASE_ATP"/>
    <property type="match status" value="1"/>
</dbReference>
<dbReference type="Pfam" id="PF07714">
    <property type="entry name" value="PK_Tyr_Ser-Thr"/>
    <property type="match status" value="1"/>
</dbReference>
<evidence type="ECO:0000256" key="2">
    <source>
        <dbReference type="ARBA" id="ARBA00022475"/>
    </source>
</evidence>
<evidence type="ECO:0000259" key="4">
    <source>
        <dbReference type="PROSITE" id="PS50011"/>
    </source>
</evidence>
<reference evidence="5" key="1">
    <citation type="submission" date="2022-06" db="EMBL/GenBank/DDBJ databases">
        <title>Uncovering the hologenomic basis of an extraordinary plant invasion.</title>
        <authorList>
            <person name="Bieker V.C."/>
            <person name="Martin M.D."/>
            <person name="Gilbert T."/>
            <person name="Hodgins K."/>
            <person name="Battlay P."/>
            <person name="Petersen B."/>
            <person name="Wilson J."/>
        </authorList>
    </citation>
    <scope>NUCLEOTIDE SEQUENCE</scope>
    <source>
        <strain evidence="5">AA19_3_7</strain>
        <tissue evidence="5">Leaf</tissue>
    </source>
</reference>
<sequence>MYSAADEDDQLSSSTSAHPCRVFSLAEIKTATMDFDDELSARSTGRIGFSLKIQKFLVSISKQNNDQIGRNSPYIHGNNTSHYASTNRDVSGQGEITHQQGELVTRDVKKFTYGELELATRNFGNDTCLGEGNYGKVYKGWVDKTSYSPCQDNTGFPIAVKRLHRFKLFSREMLKKFRHPNLVRLIGYCLEGEQLFLVYEFMNNKNLSDLLRIGAISQLPLATKVKIVGGITRGIVFLQKEYDEREVPYRRGTVGEAQLHRHNILLDEDFTAKLSDFDVTMLVHGHYPCKIMEDNNRLTGQFASSLKPISLRMDHCGFAVVLAEVLTGKQISCEYVVEMIDDLFLLHGRTSLYSVVQSCFRICNEVDSELKMFAILEEYDKYIFQNWECKRSF</sequence>
<dbReference type="EMBL" id="JAMZMK010003049">
    <property type="protein sequence ID" value="KAI7754568.1"/>
    <property type="molecule type" value="Genomic_DNA"/>
</dbReference>
<evidence type="ECO:0000256" key="3">
    <source>
        <dbReference type="PROSITE-ProRule" id="PRU10141"/>
    </source>
</evidence>
<keyword evidence="2" id="KW-0472">Membrane</keyword>
<keyword evidence="6" id="KW-1185">Reference proteome</keyword>
<evidence type="ECO:0000313" key="6">
    <source>
        <dbReference type="Proteomes" id="UP001206925"/>
    </source>
</evidence>
<protein>
    <recommendedName>
        <fullName evidence="4">Protein kinase domain-containing protein</fullName>
    </recommendedName>
</protein>
<dbReference type="InterPro" id="IPR001245">
    <property type="entry name" value="Ser-Thr/Tyr_kinase_cat_dom"/>
</dbReference>
<organism evidence="5 6">
    <name type="scientific">Ambrosia artemisiifolia</name>
    <name type="common">Common ragweed</name>
    <dbReference type="NCBI Taxonomy" id="4212"/>
    <lineage>
        <taxon>Eukaryota</taxon>
        <taxon>Viridiplantae</taxon>
        <taxon>Streptophyta</taxon>
        <taxon>Embryophyta</taxon>
        <taxon>Tracheophyta</taxon>
        <taxon>Spermatophyta</taxon>
        <taxon>Magnoliopsida</taxon>
        <taxon>eudicotyledons</taxon>
        <taxon>Gunneridae</taxon>
        <taxon>Pentapetalae</taxon>
        <taxon>asterids</taxon>
        <taxon>campanulids</taxon>
        <taxon>Asterales</taxon>
        <taxon>Asteraceae</taxon>
        <taxon>Asteroideae</taxon>
        <taxon>Heliantheae alliance</taxon>
        <taxon>Heliantheae</taxon>
        <taxon>Ambrosia</taxon>
    </lineage>
</organism>
<dbReference type="Proteomes" id="UP001206925">
    <property type="component" value="Unassembled WGS sequence"/>
</dbReference>
<proteinExistence type="predicted"/>
<name>A0AAD5D5B9_AMBAR</name>
<dbReference type="InterPro" id="IPR017441">
    <property type="entry name" value="Protein_kinase_ATP_BS"/>
</dbReference>
<dbReference type="PROSITE" id="PS50011">
    <property type="entry name" value="PROTEIN_KINASE_DOM"/>
    <property type="match status" value="1"/>
</dbReference>
<evidence type="ECO:0000256" key="1">
    <source>
        <dbReference type="ARBA" id="ARBA00004236"/>
    </source>
</evidence>
<feature type="domain" description="Protein kinase" evidence="4">
    <location>
        <begin position="123"/>
        <end position="393"/>
    </location>
</feature>
<accession>A0AAD5D5B9</accession>
<gene>
    <name evidence="5" type="ORF">M8C21_013462</name>
</gene>
<dbReference type="PANTHER" id="PTHR45621">
    <property type="entry name" value="OS01G0588500 PROTEIN-RELATED"/>
    <property type="match status" value="1"/>
</dbReference>
<dbReference type="GO" id="GO:0004672">
    <property type="term" value="F:protein kinase activity"/>
    <property type="evidence" value="ECO:0007669"/>
    <property type="project" value="InterPro"/>
</dbReference>
<dbReference type="InterPro" id="IPR011009">
    <property type="entry name" value="Kinase-like_dom_sf"/>
</dbReference>
<comment type="caution">
    <text evidence="5">The sequence shown here is derived from an EMBL/GenBank/DDBJ whole genome shotgun (WGS) entry which is preliminary data.</text>
</comment>
<comment type="subcellular location">
    <subcellularLocation>
        <location evidence="1">Cell membrane</location>
    </subcellularLocation>
</comment>
<feature type="binding site" evidence="3">
    <location>
        <position position="161"/>
    </location>
    <ligand>
        <name>ATP</name>
        <dbReference type="ChEBI" id="CHEBI:30616"/>
    </ligand>
</feature>
<dbReference type="Gene3D" id="1.10.510.10">
    <property type="entry name" value="Transferase(Phosphotransferase) domain 1"/>
    <property type="match status" value="1"/>
</dbReference>
<dbReference type="Gene3D" id="3.30.200.20">
    <property type="entry name" value="Phosphorylase Kinase, domain 1"/>
    <property type="match status" value="1"/>
</dbReference>
<keyword evidence="2" id="KW-1003">Cell membrane</keyword>